<dbReference type="EMBL" id="CP001287">
    <property type="protein sequence ID" value="ACK67545.1"/>
    <property type="molecule type" value="Genomic_DNA"/>
</dbReference>
<dbReference type="Proteomes" id="UP000008204">
    <property type="component" value="Chromosome"/>
</dbReference>
<dbReference type="OrthoDB" id="428376at2"/>
<dbReference type="eggNOG" id="ENOG5033J7T">
    <property type="taxonomic scope" value="Bacteria"/>
</dbReference>
<dbReference type="AlphaFoldDB" id="B7K1K3"/>
<keyword evidence="2" id="KW-1185">Reference proteome</keyword>
<gene>
    <name evidence="1" type="ordered locus">PCC8801_3582</name>
</gene>
<dbReference type="HOGENOM" id="CLU_140236_0_0_3"/>
<accession>B7K1K3</accession>
<sequence>MKYLAWLLLVGSLLSDRPMLAKETVISQLDSFNDSSEIHKVPLKTTPNIVISRSTRNKDETLRRKMAQEVSIKLANDIAHGLVVAHQNKQIKHGTRMYRKVQTAIHLLRRGAGLEGASRRSGVSRSILDQLIEWGQQRPGALIPEVE</sequence>
<protein>
    <submittedName>
        <fullName evidence="1">Uncharacterized protein</fullName>
    </submittedName>
</protein>
<dbReference type="STRING" id="41431.PCC8801_3582"/>
<dbReference type="KEGG" id="cyp:PCC8801_3582"/>
<evidence type="ECO:0000313" key="1">
    <source>
        <dbReference type="EMBL" id="ACK67545.1"/>
    </source>
</evidence>
<reference evidence="2" key="1">
    <citation type="journal article" date="2011" name="MBio">
        <title>Novel metabolic attributes of the genus Cyanothece, comprising a group of unicellular nitrogen-fixing Cyanobacteria.</title>
        <authorList>
            <person name="Bandyopadhyay A."/>
            <person name="Elvitigala T."/>
            <person name="Welsh E."/>
            <person name="Stockel J."/>
            <person name="Liberton M."/>
            <person name="Min H."/>
            <person name="Sherman L.A."/>
            <person name="Pakrasi H.B."/>
        </authorList>
    </citation>
    <scope>NUCLEOTIDE SEQUENCE [LARGE SCALE GENOMIC DNA]</scope>
    <source>
        <strain evidence="2">PCC 8801</strain>
    </source>
</reference>
<organism evidence="1 2">
    <name type="scientific">Rippkaea orientalis (strain PCC 8801 / RF-1)</name>
    <name type="common">Cyanothece sp. (strain PCC 8801)</name>
    <dbReference type="NCBI Taxonomy" id="41431"/>
    <lineage>
        <taxon>Bacteria</taxon>
        <taxon>Bacillati</taxon>
        <taxon>Cyanobacteriota</taxon>
        <taxon>Cyanophyceae</taxon>
        <taxon>Oscillatoriophycideae</taxon>
        <taxon>Chroococcales</taxon>
        <taxon>Aphanothecaceae</taxon>
        <taxon>Rippkaea</taxon>
        <taxon>Rippkaea orientalis</taxon>
    </lineage>
</organism>
<name>B7K1K3_RIPO1</name>
<proteinExistence type="predicted"/>
<evidence type="ECO:0000313" key="2">
    <source>
        <dbReference type="Proteomes" id="UP000008204"/>
    </source>
</evidence>